<feature type="domain" description="Era-type G" evidence="10">
    <location>
        <begin position="66"/>
        <end position="233"/>
    </location>
</feature>
<feature type="binding site" evidence="6">
    <location>
        <begin position="74"/>
        <end position="81"/>
    </location>
    <ligand>
        <name>GTP</name>
        <dbReference type="ChEBI" id="CHEBI:37565"/>
    </ligand>
</feature>
<keyword evidence="4 6" id="KW-0694">RNA-binding</keyword>
<reference evidence="11 12" key="1">
    <citation type="submission" date="2015-09" db="EMBL/GenBank/DDBJ databases">
        <authorList>
            <consortium name="Pathogen Informatics"/>
        </authorList>
    </citation>
    <scope>NUCLEOTIDE SEQUENCE [LARGE SCALE GENOMIC DNA]</scope>
    <source>
        <strain evidence="11 12">2789STDY5834902</strain>
    </source>
</reference>
<proteinExistence type="inferred from homology"/>
<name>A0A174HZC5_9ACTN</name>
<dbReference type="InterPro" id="IPR030388">
    <property type="entry name" value="G_ERA_dom"/>
</dbReference>
<dbReference type="InterPro" id="IPR005225">
    <property type="entry name" value="Small_GTP-bd"/>
</dbReference>
<evidence type="ECO:0000256" key="5">
    <source>
        <dbReference type="ARBA" id="ARBA00023134"/>
    </source>
</evidence>
<keyword evidence="6" id="KW-0690">Ribosome biogenesis</keyword>
<comment type="similarity">
    <text evidence="1 6 7 8">Belongs to the TRAFAC class TrmE-Era-EngA-EngB-Septin-like GTPase superfamily. Era GTPase family.</text>
</comment>
<evidence type="ECO:0000313" key="12">
    <source>
        <dbReference type="Proteomes" id="UP000095454"/>
    </source>
</evidence>
<dbReference type="GO" id="GO:0005886">
    <property type="term" value="C:plasma membrane"/>
    <property type="evidence" value="ECO:0007669"/>
    <property type="project" value="UniProtKB-SubCell"/>
</dbReference>
<keyword evidence="6" id="KW-1003">Cell membrane</keyword>
<keyword evidence="5 6" id="KW-0342">GTP-binding</keyword>
<dbReference type="InterPro" id="IPR027417">
    <property type="entry name" value="P-loop_NTPase"/>
</dbReference>
<dbReference type="InterPro" id="IPR015946">
    <property type="entry name" value="KH_dom-like_a/b"/>
</dbReference>
<evidence type="ECO:0000256" key="6">
    <source>
        <dbReference type="HAMAP-Rule" id="MF_00367"/>
    </source>
</evidence>
<feature type="binding site" evidence="6">
    <location>
        <begin position="121"/>
        <end position="125"/>
    </location>
    <ligand>
        <name>GTP</name>
        <dbReference type="ChEBI" id="CHEBI:37565"/>
    </ligand>
</feature>
<comment type="function">
    <text evidence="6">An essential GTPase that binds both GDP and GTP, with rapid nucleotide exchange. Plays a role in 16S rRNA processing and 30S ribosomal subunit biogenesis and possibly also in cell cycle regulation and energy metabolism.</text>
</comment>
<evidence type="ECO:0000256" key="3">
    <source>
        <dbReference type="ARBA" id="ARBA00022741"/>
    </source>
</evidence>
<keyword evidence="6" id="KW-0963">Cytoplasm</keyword>
<dbReference type="PRINTS" id="PR00326">
    <property type="entry name" value="GTP1OBG"/>
</dbReference>
<keyword evidence="3 6" id="KW-0547">Nucleotide-binding</keyword>
<dbReference type="PROSITE" id="PS51713">
    <property type="entry name" value="G_ERA"/>
    <property type="match status" value="1"/>
</dbReference>
<dbReference type="GO" id="GO:0005525">
    <property type="term" value="F:GTP binding"/>
    <property type="evidence" value="ECO:0007669"/>
    <property type="project" value="UniProtKB-UniRule"/>
</dbReference>
<dbReference type="SUPFAM" id="SSF54814">
    <property type="entry name" value="Prokaryotic type KH domain (KH-domain type II)"/>
    <property type="match status" value="1"/>
</dbReference>
<feature type="binding site" evidence="6">
    <location>
        <begin position="183"/>
        <end position="186"/>
    </location>
    <ligand>
        <name>GTP</name>
        <dbReference type="ChEBI" id="CHEBI:37565"/>
    </ligand>
</feature>
<dbReference type="InterPro" id="IPR006073">
    <property type="entry name" value="GTP-bd"/>
</dbReference>
<dbReference type="NCBIfam" id="TIGR00436">
    <property type="entry name" value="era"/>
    <property type="match status" value="1"/>
</dbReference>
<feature type="region of interest" description="G1" evidence="7">
    <location>
        <begin position="74"/>
        <end position="81"/>
    </location>
</feature>
<comment type="subunit">
    <text evidence="6">Monomer.</text>
</comment>
<dbReference type="RefSeq" id="WP_172674579.1">
    <property type="nucleotide sequence ID" value="NZ_CABIXX010000001.1"/>
</dbReference>
<dbReference type="Pfam" id="PF07650">
    <property type="entry name" value="KH_2"/>
    <property type="match status" value="1"/>
</dbReference>
<dbReference type="Pfam" id="PF01926">
    <property type="entry name" value="MMR_HSR1"/>
    <property type="match status" value="1"/>
</dbReference>
<dbReference type="NCBIfam" id="TIGR00231">
    <property type="entry name" value="small_GTP"/>
    <property type="match status" value="1"/>
</dbReference>
<evidence type="ECO:0000256" key="7">
    <source>
        <dbReference type="PROSITE-ProRule" id="PRU01050"/>
    </source>
</evidence>
<dbReference type="GO" id="GO:0043024">
    <property type="term" value="F:ribosomal small subunit binding"/>
    <property type="evidence" value="ECO:0007669"/>
    <property type="project" value="TreeGrafter"/>
</dbReference>
<evidence type="ECO:0000256" key="2">
    <source>
        <dbReference type="ARBA" id="ARBA00020484"/>
    </source>
</evidence>
<dbReference type="SUPFAM" id="SSF52540">
    <property type="entry name" value="P-loop containing nucleoside triphosphate hydrolases"/>
    <property type="match status" value="1"/>
</dbReference>
<dbReference type="Gene3D" id="3.30.300.20">
    <property type="match status" value="1"/>
</dbReference>
<dbReference type="PROSITE" id="PS50823">
    <property type="entry name" value="KH_TYPE_2"/>
    <property type="match status" value="1"/>
</dbReference>
<dbReference type="NCBIfam" id="NF000908">
    <property type="entry name" value="PRK00089.1"/>
    <property type="match status" value="1"/>
</dbReference>
<feature type="region of interest" description="G5" evidence="7">
    <location>
        <begin position="212"/>
        <end position="214"/>
    </location>
</feature>
<sequence>MSDNMQLIDETLDDESLDAVDAEANDAYEDVEEFDPFEGMSDEELDALCDEGDSLAGFGDVEPGFRSGFVALVGRPNAGKSTLLNACYGKKVAITSPVAQTTRRRMRAVVNRPGYQLVFVDTPGIHKPKDGLGSELNKSALFELNDVDVVAFLIDATKPIGRGDAWVAERVKNARSKKVLVLTKADEADPAQVMEQLKAAHELMEYDDEIVTSSVKNFNVDAFIETVARFLPEGPRWFPEDMGTDASDETLVAEFVREKVLRRTRDEIPHSVGVICDALEQTKKVLRMHATIYVEREGQKGIIIGKGGEMIKHIGIDARRDLERIFGTQVFLELDVKVKAGWRDDEAQIRRFGYNAED</sequence>
<dbReference type="CDD" id="cd04163">
    <property type="entry name" value="Era"/>
    <property type="match status" value="1"/>
</dbReference>
<gene>
    <name evidence="6 11" type="primary">era</name>
    <name evidence="11" type="ORF">ERS852514_00088</name>
</gene>
<comment type="subcellular location">
    <subcellularLocation>
        <location evidence="6">Cytoplasm</location>
    </subcellularLocation>
    <subcellularLocation>
        <location evidence="6">Cell membrane</location>
        <topology evidence="6">Peripheral membrane protein</topology>
    </subcellularLocation>
</comment>
<evidence type="ECO:0000256" key="8">
    <source>
        <dbReference type="RuleBase" id="RU003761"/>
    </source>
</evidence>
<organism evidence="11 12">
    <name type="scientific">Collinsella aerofaciens</name>
    <dbReference type="NCBI Taxonomy" id="74426"/>
    <lineage>
        <taxon>Bacteria</taxon>
        <taxon>Bacillati</taxon>
        <taxon>Actinomycetota</taxon>
        <taxon>Coriobacteriia</taxon>
        <taxon>Coriobacteriales</taxon>
        <taxon>Coriobacteriaceae</taxon>
        <taxon>Collinsella</taxon>
    </lineage>
</organism>
<dbReference type="InterPro" id="IPR005662">
    <property type="entry name" value="GTPase_Era-like"/>
</dbReference>
<dbReference type="CDD" id="cd22534">
    <property type="entry name" value="KH-II_Era"/>
    <property type="match status" value="1"/>
</dbReference>
<evidence type="ECO:0000313" key="11">
    <source>
        <dbReference type="EMBL" id="CUO79006.1"/>
    </source>
</evidence>
<dbReference type="PANTHER" id="PTHR42698:SF1">
    <property type="entry name" value="GTPASE ERA, MITOCHONDRIAL"/>
    <property type="match status" value="1"/>
</dbReference>
<feature type="region of interest" description="G2" evidence="7">
    <location>
        <begin position="100"/>
        <end position="104"/>
    </location>
</feature>
<dbReference type="FunFam" id="3.30.300.20:FF:000003">
    <property type="entry name" value="GTPase Era"/>
    <property type="match status" value="1"/>
</dbReference>
<feature type="domain" description="KH type-2" evidence="9">
    <location>
        <begin position="264"/>
        <end position="340"/>
    </location>
</feature>
<dbReference type="AlphaFoldDB" id="A0A174HZC5"/>
<dbReference type="Proteomes" id="UP000095454">
    <property type="component" value="Unassembled WGS sequence"/>
</dbReference>
<dbReference type="InterPro" id="IPR004044">
    <property type="entry name" value="KH_dom_type_2"/>
</dbReference>
<dbReference type="EMBL" id="CZAQ01000001">
    <property type="protein sequence ID" value="CUO79006.1"/>
    <property type="molecule type" value="Genomic_DNA"/>
</dbReference>
<feature type="region of interest" description="G3" evidence="7">
    <location>
        <begin position="121"/>
        <end position="124"/>
    </location>
</feature>
<evidence type="ECO:0000259" key="10">
    <source>
        <dbReference type="PROSITE" id="PS51713"/>
    </source>
</evidence>
<feature type="region of interest" description="G4" evidence="7">
    <location>
        <begin position="183"/>
        <end position="186"/>
    </location>
</feature>
<evidence type="ECO:0000259" key="9">
    <source>
        <dbReference type="PROSITE" id="PS50823"/>
    </source>
</evidence>
<dbReference type="GO" id="GO:0003924">
    <property type="term" value="F:GTPase activity"/>
    <property type="evidence" value="ECO:0007669"/>
    <property type="project" value="UniProtKB-UniRule"/>
</dbReference>
<evidence type="ECO:0000256" key="1">
    <source>
        <dbReference type="ARBA" id="ARBA00007921"/>
    </source>
</evidence>
<dbReference type="GO" id="GO:0070181">
    <property type="term" value="F:small ribosomal subunit rRNA binding"/>
    <property type="evidence" value="ECO:0007669"/>
    <property type="project" value="UniProtKB-UniRule"/>
</dbReference>
<dbReference type="GO" id="GO:0000028">
    <property type="term" value="P:ribosomal small subunit assembly"/>
    <property type="evidence" value="ECO:0007669"/>
    <property type="project" value="TreeGrafter"/>
</dbReference>
<dbReference type="Gene3D" id="3.40.50.300">
    <property type="entry name" value="P-loop containing nucleotide triphosphate hydrolases"/>
    <property type="match status" value="1"/>
</dbReference>
<evidence type="ECO:0000256" key="4">
    <source>
        <dbReference type="ARBA" id="ARBA00022884"/>
    </source>
</evidence>
<dbReference type="HAMAP" id="MF_00367">
    <property type="entry name" value="GTPase_Era"/>
    <property type="match status" value="1"/>
</dbReference>
<keyword evidence="6" id="KW-0699">rRNA-binding</keyword>
<protein>
    <recommendedName>
        <fullName evidence="2 6">GTPase Era</fullName>
    </recommendedName>
</protein>
<dbReference type="PANTHER" id="PTHR42698">
    <property type="entry name" value="GTPASE ERA"/>
    <property type="match status" value="1"/>
</dbReference>
<accession>A0A174HZC5</accession>
<dbReference type="GO" id="GO:0005829">
    <property type="term" value="C:cytosol"/>
    <property type="evidence" value="ECO:0007669"/>
    <property type="project" value="TreeGrafter"/>
</dbReference>
<keyword evidence="6" id="KW-0472">Membrane</keyword>
<dbReference type="InterPro" id="IPR009019">
    <property type="entry name" value="KH_sf_prok-type"/>
</dbReference>